<organism evidence="10 11">
    <name type="scientific">Pontiella sulfatireligans</name>
    <dbReference type="NCBI Taxonomy" id="2750658"/>
    <lineage>
        <taxon>Bacteria</taxon>
        <taxon>Pseudomonadati</taxon>
        <taxon>Kiritimatiellota</taxon>
        <taxon>Kiritimatiellia</taxon>
        <taxon>Kiritimatiellales</taxon>
        <taxon>Pontiellaceae</taxon>
        <taxon>Pontiella</taxon>
    </lineage>
</organism>
<feature type="region of interest" description="Disordered" evidence="6">
    <location>
        <begin position="511"/>
        <end position="540"/>
    </location>
</feature>
<evidence type="ECO:0000256" key="2">
    <source>
        <dbReference type="ARBA" id="ARBA00012662"/>
    </source>
</evidence>
<dbReference type="AlphaFoldDB" id="A0A6C2UG33"/>
<accession>A0A6C2UG33</accession>
<feature type="domain" description="Alpha-L-fucosidase C-terminal" evidence="9">
    <location>
        <begin position="427"/>
        <end position="500"/>
    </location>
</feature>
<keyword evidence="4" id="KW-0378">Hydrolase</keyword>
<dbReference type="PANTHER" id="PTHR10030">
    <property type="entry name" value="ALPHA-L-FUCOSIDASE"/>
    <property type="match status" value="1"/>
</dbReference>
<dbReference type="RefSeq" id="WP_136060506.1">
    <property type="nucleotide sequence ID" value="NZ_CAAHFH010000001.1"/>
</dbReference>
<feature type="signal peptide" evidence="7">
    <location>
        <begin position="1"/>
        <end position="21"/>
    </location>
</feature>
<name>A0A6C2UG33_9BACT</name>
<evidence type="ECO:0000256" key="5">
    <source>
        <dbReference type="ARBA" id="ARBA00023295"/>
    </source>
</evidence>
<reference evidence="10 11" key="1">
    <citation type="submission" date="2019-04" db="EMBL/GenBank/DDBJ databases">
        <authorList>
            <person name="Van Vliet M D."/>
        </authorList>
    </citation>
    <scope>NUCLEOTIDE SEQUENCE [LARGE SCALE GENOMIC DNA]</scope>
    <source>
        <strain evidence="10 11">F21</strain>
    </source>
</reference>
<dbReference type="InterPro" id="IPR031919">
    <property type="entry name" value="Fucosidase_C"/>
</dbReference>
<evidence type="ECO:0000256" key="1">
    <source>
        <dbReference type="ARBA" id="ARBA00007951"/>
    </source>
</evidence>
<feature type="compositionally biased region" description="Basic and acidic residues" evidence="6">
    <location>
        <begin position="512"/>
        <end position="527"/>
    </location>
</feature>
<dbReference type="Proteomes" id="UP000346198">
    <property type="component" value="Unassembled WGS sequence"/>
</dbReference>
<sequence>MNLYFKIMVVLFVSGFFVTMAESGAAGNLTAENQDGVFLPNVESLQNYQCPEWFRDAKFGIYSHWNAQSSVLSTRNGWYARNMYEEGNTSYKQHLKHYGHPSEYGYKDVIKAWNADQFDANTWVKLFKKAGAKYIIVMATHHDNFDMWNSKHQPKWNSMNYGPKTDVVGEIREATIKEGLRFGVTTHLERTWSWFQVNKKSDISGPYAGVPYDGNDPDYRDLYLDPDPNGDTRMGHPVNAPESWRNHWADRMKDLIDNYAPDHLYVDGGIPFYGDDKGQTGLDVIAHYYNQNASNHDGINEGVMCVKDWLHRWPNGNNGYYWDGVATLDMERKRSDKLLSEPWQTDSSIGPWFYSAKAKYRSVEALIHELVDIVSKNGNLLLNVGAKGDGSFDDESVRILEEIGRWLSVNGQAIYNTRPWKIFGEGDLRFTTNDHVLYATALKWPEDRLIIQATEMWSPKDIESVELLGSGDVKWVLGKEGLTIIPNQKPKTDHAFVFKISCTKPLSLMPAKKGEQKVSNDHDKEASKYGLDGQGGGGKL</sequence>
<dbReference type="PANTHER" id="PTHR10030:SF37">
    <property type="entry name" value="ALPHA-L-FUCOSIDASE-RELATED"/>
    <property type="match status" value="1"/>
</dbReference>
<dbReference type="Pfam" id="PF01120">
    <property type="entry name" value="Alpha_L_fucos"/>
    <property type="match status" value="1"/>
</dbReference>
<keyword evidence="3 7" id="KW-0732">Signal</keyword>
<dbReference type="SUPFAM" id="SSF51445">
    <property type="entry name" value="(Trans)glycosidases"/>
    <property type="match status" value="1"/>
</dbReference>
<dbReference type="GO" id="GO:0006004">
    <property type="term" value="P:fucose metabolic process"/>
    <property type="evidence" value="ECO:0007669"/>
    <property type="project" value="TreeGrafter"/>
</dbReference>
<dbReference type="SMART" id="SM00812">
    <property type="entry name" value="Alpha_L_fucos"/>
    <property type="match status" value="1"/>
</dbReference>
<evidence type="ECO:0000256" key="3">
    <source>
        <dbReference type="ARBA" id="ARBA00022729"/>
    </source>
</evidence>
<dbReference type="Gene3D" id="2.60.40.1180">
    <property type="entry name" value="Golgi alpha-mannosidase II"/>
    <property type="match status" value="1"/>
</dbReference>
<evidence type="ECO:0000313" key="10">
    <source>
        <dbReference type="EMBL" id="VGO19078.1"/>
    </source>
</evidence>
<dbReference type="Gene3D" id="3.20.20.80">
    <property type="entry name" value="Glycosidases"/>
    <property type="match status" value="1"/>
</dbReference>
<evidence type="ECO:0000259" key="8">
    <source>
        <dbReference type="Pfam" id="PF01120"/>
    </source>
</evidence>
<comment type="similarity">
    <text evidence="1">Belongs to the glycosyl hydrolase 29 family.</text>
</comment>
<dbReference type="GO" id="GO:0016139">
    <property type="term" value="P:glycoside catabolic process"/>
    <property type="evidence" value="ECO:0007669"/>
    <property type="project" value="TreeGrafter"/>
</dbReference>
<keyword evidence="11" id="KW-1185">Reference proteome</keyword>
<evidence type="ECO:0000259" key="9">
    <source>
        <dbReference type="Pfam" id="PF16757"/>
    </source>
</evidence>
<dbReference type="InterPro" id="IPR017853">
    <property type="entry name" value="GH"/>
</dbReference>
<dbReference type="Pfam" id="PF16757">
    <property type="entry name" value="Fucosidase_C"/>
    <property type="match status" value="1"/>
</dbReference>
<evidence type="ECO:0000256" key="6">
    <source>
        <dbReference type="SAM" id="MobiDB-lite"/>
    </source>
</evidence>
<feature type="domain" description="Glycoside hydrolase family 29 N-terminal" evidence="8">
    <location>
        <begin position="30"/>
        <end position="412"/>
    </location>
</feature>
<feature type="chain" id="PRO_5025637524" description="alpha-L-fucosidase" evidence="7">
    <location>
        <begin position="22"/>
        <end position="540"/>
    </location>
</feature>
<gene>
    <name evidence="10" type="ORF">SCARR_01134</name>
</gene>
<evidence type="ECO:0000256" key="4">
    <source>
        <dbReference type="ARBA" id="ARBA00022801"/>
    </source>
</evidence>
<dbReference type="EMBL" id="CAAHFH010000001">
    <property type="protein sequence ID" value="VGO19078.1"/>
    <property type="molecule type" value="Genomic_DNA"/>
</dbReference>
<dbReference type="InterPro" id="IPR057739">
    <property type="entry name" value="Glyco_hydro_29_N"/>
</dbReference>
<dbReference type="InterPro" id="IPR000933">
    <property type="entry name" value="Glyco_hydro_29"/>
</dbReference>
<evidence type="ECO:0000256" key="7">
    <source>
        <dbReference type="SAM" id="SignalP"/>
    </source>
</evidence>
<dbReference type="GO" id="GO:0005764">
    <property type="term" value="C:lysosome"/>
    <property type="evidence" value="ECO:0007669"/>
    <property type="project" value="TreeGrafter"/>
</dbReference>
<protein>
    <recommendedName>
        <fullName evidence="2">alpha-L-fucosidase</fullName>
        <ecNumber evidence="2">3.2.1.51</ecNumber>
    </recommendedName>
</protein>
<dbReference type="EC" id="3.2.1.51" evidence="2"/>
<evidence type="ECO:0000313" key="11">
    <source>
        <dbReference type="Proteomes" id="UP000346198"/>
    </source>
</evidence>
<dbReference type="GO" id="GO:0004560">
    <property type="term" value="F:alpha-L-fucosidase activity"/>
    <property type="evidence" value="ECO:0007669"/>
    <property type="project" value="InterPro"/>
</dbReference>
<dbReference type="InterPro" id="IPR013780">
    <property type="entry name" value="Glyco_hydro_b"/>
</dbReference>
<proteinExistence type="inferred from homology"/>
<keyword evidence="5" id="KW-0326">Glycosidase</keyword>